<dbReference type="GO" id="GO:0009103">
    <property type="term" value="P:lipopolysaccharide biosynthetic process"/>
    <property type="evidence" value="ECO:0007669"/>
    <property type="project" value="UniProtKB-ARBA"/>
</dbReference>
<accession>E1QIE6</accession>
<comment type="subcellular location">
    <subcellularLocation>
        <location evidence="1">Cell membrane</location>
        <topology evidence="1">Multi-pass membrane protein</topology>
    </subcellularLocation>
</comment>
<dbReference type="Proteomes" id="UP000009047">
    <property type="component" value="Chromosome"/>
</dbReference>
<dbReference type="PANTHER" id="PTHR33908">
    <property type="entry name" value="MANNOSYLTRANSFERASE YKCB-RELATED"/>
    <property type="match status" value="1"/>
</dbReference>
<feature type="transmembrane region" description="Helical" evidence="8">
    <location>
        <begin position="15"/>
        <end position="35"/>
    </location>
</feature>
<gene>
    <name evidence="10" type="ordered locus">Deba_2098</name>
</gene>
<protein>
    <submittedName>
        <fullName evidence="10">Glycosyl transferase family 39</fullName>
    </submittedName>
</protein>
<organism evidence="10 11">
    <name type="scientific">Desulfarculus baarsii (strain ATCC 33931 / DSM 2075 / LMG 7858 / VKM B-1802 / 2st14)</name>
    <dbReference type="NCBI Taxonomy" id="644282"/>
    <lineage>
        <taxon>Bacteria</taxon>
        <taxon>Pseudomonadati</taxon>
        <taxon>Thermodesulfobacteriota</taxon>
        <taxon>Desulfarculia</taxon>
        <taxon>Desulfarculales</taxon>
        <taxon>Desulfarculaceae</taxon>
        <taxon>Desulfarculus</taxon>
    </lineage>
</organism>
<keyword evidence="7 8" id="KW-0472">Membrane</keyword>
<feature type="domain" description="Glycosyltransferase RgtA/B/C/D-like" evidence="9">
    <location>
        <begin position="75"/>
        <end position="233"/>
    </location>
</feature>
<keyword evidence="6 8" id="KW-1133">Transmembrane helix</keyword>
<evidence type="ECO:0000256" key="4">
    <source>
        <dbReference type="ARBA" id="ARBA00022679"/>
    </source>
</evidence>
<feature type="transmembrane region" description="Helical" evidence="8">
    <location>
        <begin position="149"/>
        <end position="167"/>
    </location>
</feature>
<dbReference type="InterPro" id="IPR050297">
    <property type="entry name" value="LipidA_mod_glycosyltrf_83"/>
</dbReference>
<dbReference type="GO" id="GO:0005886">
    <property type="term" value="C:plasma membrane"/>
    <property type="evidence" value="ECO:0007669"/>
    <property type="project" value="UniProtKB-SubCell"/>
</dbReference>
<dbReference type="AlphaFoldDB" id="E1QIE6"/>
<dbReference type="CAZy" id="GT83">
    <property type="family name" value="Glycosyltransferase Family 83"/>
</dbReference>
<dbReference type="OrthoDB" id="9815691at2"/>
<evidence type="ECO:0000256" key="5">
    <source>
        <dbReference type="ARBA" id="ARBA00022692"/>
    </source>
</evidence>
<dbReference type="InterPro" id="IPR038731">
    <property type="entry name" value="RgtA/B/C-like"/>
</dbReference>
<dbReference type="HOGENOM" id="CLU_019200_0_0_7"/>
<proteinExistence type="predicted"/>
<evidence type="ECO:0000256" key="8">
    <source>
        <dbReference type="SAM" id="Phobius"/>
    </source>
</evidence>
<evidence type="ECO:0000256" key="2">
    <source>
        <dbReference type="ARBA" id="ARBA00022475"/>
    </source>
</evidence>
<evidence type="ECO:0000313" key="10">
    <source>
        <dbReference type="EMBL" id="ADK85463.1"/>
    </source>
</evidence>
<keyword evidence="3" id="KW-0328">Glycosyltransferase</keyword>
<dbReference type="GO" id="GO:0010041">
    <property type="term" value="P:response to iron(III) ion"/>
    <property type="evidence" value="ECO:0007669"/>
    <property type="project" value="TreeGrafter"/>
</dbReference>
<feature type="transmembrane region" description="Helical" evidence="8">
    <location>
        <begin position="173"/>
        <end position="206"/>
    </location>
</feature>
<feature type="transmembrane region" description="Helical" evidence="8">
    <location>
        <begin position="304"/>
        <end position="322"/>
    </location>
</feature>
<keyword evidence="5 8" id="KW-0812">Transmembrane</keyword>
<reference evidence="10 11" key="1">
    <citation type="journal article" date="2010" name="Stand. Genomic Sci.">
        <title>Complete genome sequence of Desulfarculus baarsii type strain (2st14).</title>
        <authorList>
            <person name="Sun H."/>
            <person name="Spring S."/>
            <person name="Lapidus A."/>
            <person name="Davenport K."/>
            <person name="Del Rio T.G."/>
            <person name="Tice H."/>
            <person name="Nolan M."/>
            <person name="Copeland A."/>
            <person name="Cheng J.F."/>
            <person name="Lucas S."/>
            <person name="Tapia R."/>
            <person name="Goodwin L."/>
            <person name="Pitluck S."/>
            <person name="Ivanova N."/>
            <person name="Pagani I."/>
            <person name="Mavromatis K."/>
            <person name="Ovchinnikova G."/>
            <person name="Pati A."/>
            <person name="Chen A."/>
            <person name="Palaniappan K."/>
            <person name="Hauser L."/>
            <person name="Chang Y.J."/>
            <person name="Jeffries C.D."/>
            <person name="Detter J.C."/>
            <person name="Han C."/>
            <person name="Rohde M."/>
            <person name="Brambilla E."/>
            <person name="Goker M."/>
            <person name="Woyke T."/>
            <person name="Bristow J."/>
            <person name="Eisen J.A."/>
            <person name="Markowitz V."/>
            <person name="Hugenholtz P."/>
            <person name="Kyrpides N.C."/>
            <person name="Klenk H.P."/>
            <person name="Land M."/>
        </authorList>
    </citation>
    <scope>NUCLEOTIDE SEQUENCE [LARGE SCALE GENOMIC DNA]</scope>
    <source>
        <strain evidence="11">ATCC 33931 / DSM 2075 / LMG 7858 / VKM B-1802 / 2st14</strain>
    </source>
</reference>
<feature type="transmembrane region" description="Helical" evidence="8">
    <location>
        <begin position="99"/>
        <end position="120"/>
    </location>
</feature>
<feature type="transmembrane region" description="Helical" evidence="8">
    <location>
        <begin position="218"/>
        <end position="238"/>
    </location>
</feature>
<keyword evidence="4 10" id="KW-0808">Transferase</keyword>
<dbReference type="STRING" id="644282.Deba_2098"/>
<dbReference type="eggNOG" id="COG1807">
    <property type="taxonomic scope" value="Bacteria"/>
</dbReference>
<evidence type="ECO:0000313" key="11">
    <source>
        <dbReference type="Proteomes" id="UP000009047"/>
    </source>
</evidence>
<dbReference type="PANTHER" id="PTHR33908:SF3">
    <property type="entry name" value="UNDECAPRENYL PHOSPHATE-ALPHA-4-AMINO-4-DEOXY-L-ARABINOSE ARABINOSYL TRANSFERASE"/>
    <property type="match status" value="1"/>
</dbReference>
<keyword evidence="2" id="KW-1003">Cell membrane</keyword>
<keyword evidence="11" id="KW-1185">Reference proteome</keyword>
<feature type="transmembrane region" description="Helical" evidence="8">
    <location>
        <begin position="420"/>
        <end position="440"/>
    </location>
</feature>
<evidence type="ECO:0000256" key="3">
    <source>
        <dbReference type="ARBA" id="ARBA00022676"/>
    </source>
</evidence>
<evidence type="ECO:0000256" key="1">
    <source>
        <dbReference type="ARBA" id="ARBA00004651"/>
    </source>
</evidence>
<evidence type="ECO:0000259" key="9">
    <source>
        <dbReference type="Pfam" id="PF13231"/>
    </source>
</evidence>
<evidence type="ECO:0000256" key="7">
    <source>
        <dbReference type="ARBA" id="ARBA00023136"/>
    </source>
</evidence>
<feature type="transmembrane region" description="Helical" evidence="8">
    <location>
        <begin position="363"/>
        <end position="382"/>
    </location>
</feature>
<dbReference type="EMBL" id="CP002085">
    <property type="protein sequence ID" value="ADK85463.1"/>
    <property type="molecule type" value="Genomic_DNA"/>
</dbReference>
<sequence>MSPRVKDQRPPWAEAVYWLTLAALCGALFFGALGARTLWETDEARYAEIGREMLDAPSWQWWVVPRLNYVKYMEKPPLPYWLIALSFKAFGVSDYSARLVPAVFGALSVLLTCLLGRWLWSMRAGFFAGLVLCTGLMFALLSQVLLVDMVLCFGVVLSLLGLWAMLQERWWGLYAFWLGCAFGFLTKGLLGPGLAGLAALIFLGLCGQWRKMLGLFDYRGVLLFAALCAPWLIAATVLEDGFIKYFFWDEQFGRLTTTVHQRHEPFWYYFALLPAAFFPWTMLWPAVVARLWPGRAWRAPQNRALLFCLVWFGSYFVFLTLSQSKMLHYALPMLPPLALLTGRALAGMAEDGWALPAGRAVRWGLDALAGLMLLCAAAVPLAPQFAPEASYERLGLAVFAVPLALAAAAFGVHLTRGKTWAAVAVPLAVFAMMAGGYLVASPLIDDYRSLAGLVRPIRDKLSPDDVLASYGDYYHGAVFYGRRRVMIVGNWGELDYGRQRDPQADKWFLAEGHRHEAVVKLARSPRRVFLLGETEKFQRLLDAKALDQAGVKLHQWARLGDKSLYVNRPRP</sequence>
<dbReference type="GO" id="GO:0016763">
    <property type="term" value="F:pentosyltransferase activity"/>
    <property type="evidence" value="ECO:0007669"/>
    <property type="project" value="TreeGrafter"/>
</dbReference>
<name>E1QIE6_DESB2</name>
<dbReference type="RefSeq" id="WP_013258904.1">
    <property type="nucleotide sequence ID" value="NC_014365.1"/>
</dbReference>
<feature type="transmembrane region" description="Helical" evidence="8">
    <location>
        <begin position="266"/>
        <end position="292"/>
    </location>
</feature>
<dbReference type="Pfam" id="PF13231">
    <property type="entry name" value="PMT_2"/>
    <property type="match status" value="1"/>
</dbReference>
<evidence type="ECO:0000256" key="6">
    <source>
        <dbReference type="ARBA" id="ARBA00022989"/>
    </source>
</evidence>
<feature type="transmembrane region" description="Helical" evidence="8">
    <location>
        <begin position="394"/>
        <end position="414"/>
    </location>
</feature>
<dbReference type="KEGG" id="dbr:Deba_2098"/>
<feature type="transmembrane region" description="Helical" evidence="8">
    <location>
        <begin position="126"/>
        <end position="142"/>
    </location>
</feature>